<feature type="transmembrane region" description="Helical" evidence="1">
    <location>
        <begin position="279"/>
        <end position="300"/>
    </location>
</feature>
<feature type="transmembrane region" description="Helical" evidence="1">
    <location>
        <begin position="79"/>
        <end position="103"/>
    </location>
</feature>
<reference evidence="2 3" key="1">
    <citation type="submission" date="2024-02" db="EMBL/GenBank/DDBJ databases">
        <authorList>
            <person name="Chen Y."/>
            <person name="Shah S."/>
            <person name="Dougan E. K."/>
            <person name="Thang M."/>
            <person name="Chan C."/>
        </authorList>
    </citation>
    <scope>NUCLEOTIDE SEQUENCE [LARGE SCALE GENOMIC DNA]</scope>
</reference>
<evidence type="ECO:0000313" key="2">
    <source>
        <dbReference type="EMBL" id="CAK9028352.1"/>
    </source>
</evidence>
<feature type="transmembrane region" description="Helical" evidence="1">
    <location>
        <begin position="239"/>
        <end position="259"/>
    </location>
</feature>
<protein>
    <submittedName>
        <fullName evidence="2">Uncharacterized protein</fullName>
    </submittedName>
</protein>
<gene>
    <name evidence="2" type="ORF">CCMP2556_LOCUS17069</name>
</gene>
<keyword evidence="3" id="KW-1185">Reference proteome</keyword>
<organism evidence="2 3">
    <name type="scientific">Durusdinium trenchii</name>
    <dbReference type="NCBI Taxonomy" id="1381693"/>
    <lineage>
        <taxon>Eukaryota</taxon>
        <taxon>Sar</taxon>
        <taxon>Alveolata</taxon>
        <taxon>Dinophyceae</taxon>
        <taxon>Suessiales</taxon>
        <taxon>Symbiodiniaceae</taxon>
        <taxon>Durusdinium</taxon>
    </lineage>
</organism>
<dbReference type="Proteomes" id="UP001642484">
    <property type="component" value="Unassembled WGS sequence"/>
</dbReference>
<keyword evidence="1" id="KW-0472">Membrane</keyword>
<proteinExistence type="predicted"/>
<comment type="caution">
    <text evidence="2">The sequence shown here is derived from an EMBL/GenBank/DDBJ whole genome shotgun (WGS) entry which is preliminary data.</text>
</comment>
<accession>A0ABP0KP37</accession>
<name>A0ABP0KP37_9DINO</name>
<evidence type="ECO:0000256" key="1">
    <source>
        <dbReference type="SAM" id="Phobius"/>
    </source>
</evidence>
<dbReference type="EMBL" id="CAXAMN010009336">
    <property type="protein sequence ID" value="CAK9028352.1"/>
    <property type="molecule type" value="Genomic_DNA"/>
</dbReference>
<feature type="transmembrane region" description="Helical" evidence="1">
    <location>
        <begin position="115"/>
        <end position="134"/>
    </location>
</feature>
<keyword evidence="1" id="KW-0812">Transmembrane</keyword>
<keyword evidence="1" id="KW-1133">Transmembrane helix</keyword>
<sequence length="341" mass="38851">MGHESNIEVAEQSHPVGIESMEIPLDPELVRGVPLRFCLHGLGKYWSMTRKADFDLSEKTDHIDHFLSHDWGTSRSLKVMTLLIVFNSCAAAVATSLVVLLLSITASTGLIPPKLWPWLPLPGFLCYVSILLFWQDVRLLCRRPLLAFLDKLCIAQHDLHLKEQGIRGLGSFLRCSRNLNILWSERYFSRLWCCYEVAAYLKEGGFRDGEKSIVLIPVQMASLLLISTIQSCSTFLVQYALLSVFLSPVIWGALSYGLWEPLVADLLEGIEGEQILKLMIYFTYWAITLAFFCLPTFEIFEQKASGDRDRSRRTEGREVNVLGCKEVQELPLEEDYVSEYF</sequence>
<evidence type="ECO:0000313" key="3">
    <source>
        <dbReference type="Proteomes" id="UP001642484"/>
    </source>
</evidence>